<keyword evidence="2" id="KW-1185">Reference proteome</keyword>
<dbReference type="Proteomes" id="UP000431080">
    <property type="component" value="Unassembled WGS sequence"/>
</dbReference>
<dbReference type="AlphaFoldDB" id="A0A6I2F362"/>
<comment type="caution">
    <text evidence="1">The sequence shown here is derived from an EMBL/GenBank/DDBJ whole genome shotgun (WGS) entry which is preliminary data.</text>
</comment>
<evidence type="ECO:0000313" key="2">
    <source>
        <dbReference type="Proteomes" id="UP000431080"/>
    </source>
</evidence>
<accession>A0A6I2F362</accession>
<reference evidence="1 2" key="1">
    <citation type="submission" date="2019-10" db="EMBL/GenBank/DDBJ databases">
        <authorList>
            <person name="Nie G."/>
            <person name="Ming H."/>
            <person name="Yi B."/>
        </authorList>
    </citation>
    <scope>NUCLEOTIDE SEQUENCE [LARGE SCALE GENOMIC DNA]</scope>
    <source>
        <strain evidence="1 2">CFH 90414</strain>
    </source>
</reference>
<gene>
    <name evidence="1" type="ORF">GE115_03790</name>
</gene>
<dbReference type="RefSeq" id="WP_153683480.1">
    <property type="nucleotide sequence ID" value="NZ_WJIF01000002.1"/>
</dbReference>
<sequence length="167" mass="18658">MSTDRVITRSVPDRVRRAIGVAEVPPRLAALVTLPDHDYLDAFTLEFRDADRWTAETWARAMFEDDRAVLRRAATRGLLGVMLSRPAPPGRIGNYTVVAPDPRTLRGDVESKLSEDQVIVIVGADEVSLVTAVRYRVPIARLTWGALSNLHRSFAPRVLRYAAARIR</sequence>
<dbReference type="EMBL" id="WJIF01000002">
    <property type="protein sequence ID" value="MRG58992.1"/>
    <property type="molecule type" value="Genomic_DNA"/>
</dbReference>
<protein>
    <recommendedName>
        <fullName evidence="3">DUF2867 domain-containing protein</fullName>
    </recommendedName>
</protein>
<proteinExistence type="predicted"/>
<name>A0A6I2F362_9MICO</name>
<evidence type="ECO:0008006" key="3">
    <source>
        <dbReference type="Google" id="ProtNLM"/>
    </source>
</evidence>
<organism evidence="1 2">
    <name type="scientific">Agromyces agglutinans</name>
    <dbReference type="NCBI Taxonomy" id="2662258"/>
    <lineage>
        <taxon>Bacteria</taxon>
        <taxon>Bacillati</taxon>
        <taxon>Actinomycetota</taxon>
        <taxon>Actinomycetes</taxon>
        <taxon>Micrococcales</taxon>
        <taxon>Microbacteriaceae</taxon>
        <taxon>Agromyces</taxon>
    </lineage>
</organism>
<evidence type="ECO:0000313" key="1">
    <source>
        <dbReference type="EMBL" id="MRG58992.1"/>
    </source>
</evidence>